<evidence type="ECO:0008006" key="3">
    <source>
        <dbReference type="Google" id="ProtNLM"/>
    </source>
</evidence>
<proteinExistence type="predicted"/>
<dbReference type="AlphaFoldDB" id="A0A7U2I6J1"/>
<reference evidence="2" key="1">
    <citation type="journal article" date="2021" name="BMC Genomics">
        <title>Chromosome-level genome assembly and manually-curated proteome of model necrotroph Parastagonospora nodorum Sn15 reveals a genome-wide trove of candidate effector homologs, and redundancy of virulence-related functions within an accessory chromosome.</title>
        <authorList>
            <person name="Bertazzoni S."/>
            <person name="Jones D.A.B."/>
            <person name="Phan H.T."/>
            <person name="Tan K.-C."/>
            <person name="Hane J.K."/>
        </authorList>
    </citation>
    <scope>NUCLEOTIDE SEQUENCE [LARGE SCALE GENOMIC DNA]</scope>
    <source>
        <strain evidence="2">SN15 / ATCC MYA-4574 / FGSC 10173)</strain>
    </source>
</reference>
<protein>
    <recommendedName>
        <fullName evidence="3">F-box domain-containing protein</fullName>
    </recommendedName>
</protein>
<name>A0A7U2I6J1_PHANO</name>
<dbReference type="OrthoDB" id="3792203at2759"/>
<dbReference type="EMBL" id="CP069037">
    <property type="protein sequence ID" value="QRD03559.1"/>
    <property type="molecule type" value="Genomic_DNA"/>
</dbReference>
<keyword evidence="2" id="KW-1185">Reference proteome</keyword>
<dbReference type="VEuPathDB" id="FungiDB:JI435_419800"/>
<evidence type="ECO:0000313" key="1">
    <source>
        <dbReference type="EMBL" id="QRD03559.1"/>
    </source>
</evidence>
<accession>A0A7U2I6J1</accession>
<gene>
    <name evidence="1" type="ORF">JI435_419800</name>
</gene>
<dbReference type="Gene3D" id="3.80.10.10">
    <property type="entry name" value="Ribonuclease Inhibitor"/>
    <property type="match status" value="1"/>
</dbReference>
<organism evidence="1 2">
    <name type="scientific">Phaeosphaeria nodorum (strain SN15 / ATCC MYA-4574 / FGSC 10173)</name>
    <name type="common">Glume blotch fungus</name>
    <name type="synonym">Parastagonospora nodorum</name>
    <dbReference type="NCBI Taxonomy" id="321614"/>
    <lineage>
        <taxon>Eukaryota</taxon>
        <taxon>Fungi</taxon>
        <taxon>Dikarya</taxon>
        <taxon>Ascomycota</taxon>
        <taxon>Pezizomycotina</taxon>
        <taxon>Dothideomycetes</taxon>
        <taxon>Pleosporomycetidae</taxon>
        <taxon>Pleosporales</taxon>
        <taxon>Pleosporineae</taxon>
        <taxon>Phaeosphaeriaceae</taxon>
        <taxon>Parastagonospora</taxon>
    </lineage>
</organism>
<dbReference type="InterPro" id="IPR032675">
    <property type="entry name" value="LRR_dom_sf"/>
</dbReference>
<sequence>MRILITLPEDILYQIALVLEWDRSSLLALGKTCHTAYRTTRTLLVRHIEDLDTDRLRLLYDVFSKRPELRACVQSFPVYMKYGEILVDALFKLTTLPNICELVFISSHEQFLPETITGLARIRQQTLGRPTEQDFQCQFLDSHSFAGIRAVTLIGNFTTTEIMRFSYLPTLRTLYCRDLSSLHASQLSSEFVTQSPNITSLSLSGDGYWSVQARTIQNIISACPRIVELQCQVPVEVEPRAPLHLRRSNVIRPVSPAALQVALAPLRTSLRKLSLTQLRHNVPYDGSCIDFSSFTELEDLKIVSCCILPPGPPCDAREELYTRLPINLKYLEIEFPRESGIFYHHAEGEPFLFQDPSSIPQSIYRWIVKLLEYKRSHYTALARVSMADPPGAIGLWVWEQKFWDPSENIRKLFDALCVKLAIKLSHPHPCSVLIHGNGGNINPPLVPIHGSKTSICHPPSKRSILFASNSFQVLVVEYLGSVYHFEFGCVVSPVHSQPIPFIRGS</sequence>
<dbReference type="SUPFAM" id="SSF52047">
    <property type="entry name" value="RNI-like"/>
    <property type="match status" value="1"/>
</dbReference>
<evidence type="ECO:0000313" key="2">
    <source>
        <dbReference type="Proteomes" id="UP000663193"/>
    </source>
</evidence>
<dbReference type="Proteomes" id="UP000663193">
    <property type="component" value="Chromosome 15"/>
</dbReference>